<dbReference type="Gene3D" id="3.30.1330.70">
    <property type="entry name" value="Holliday junction resolvase RusA"/>
    <property type="match status" value="1"/>
</dbReference>
<dbReference type="InterPro" id="IPR036614">
    <property type="entry name" value="RusA-like_sf"/>
</dbReference>
<sequence length="110" mass="12475">MIELPFPPSSLSGHAKGHWRRKAAVTKKWRAWAFAAALAAKVEAIAPEGDIRVVVTFYPPDRRGDRTNYPNRMKPIFDGIAQALRVNDRRFVPTFVFCEPEKPGRVEITL</sequence>
<dbReference type="SUPFAM" id="SSF103084">
    <property type="entry name" value="Holliday junction resolvase RusA"/>
    <property type="match status" value="1"/>
</dbReference>
<keyword evidence="2" id="KW-1185">Reference proteome</keyword>
<dbReference type="EMBL" id="JBHLWK010000013">
    <property type="protein sequence ID" value="MFC0204712.1"/>
    <property type="molecule type" value="Genomic_DNA"/>
</dbReference>
<dbReference type="Proteomes" id="UP001589798">
    <property type="component" value="Unassembled WGS sequence"/>
</dbReference>
<organism evidence="1 2">
    <name type="scientific">Novosphingobium soli</name>
    <dbReference type="NCBI Taxonomy" id="574956"/>
    <lineage>
        <taxon>Bacteria</taxon>
        <taxon>Pseudomonadati</taxon>
        <taxon>Pseudomonadota</taxon>
        <taxon>Alphaproteobacteria</taxon>
        <taxon>Sphingomonadales</taxon>
        <taxon>Sphingomonadaceae</taxon>
        <taxon>Novosphingobium</taxon>
    </lineage>
</organism>
<proteinExistence type="predicted"/>
<name>A0ABV6CW89_9SPHN</name>
<evidence type="ECO:0000313" key="2">
    <source>
        <dbReference type="Proteomes" id="UP001589798"/>
    </source>
</evidence>
<reference evidence="1 2" key="1">
    <citation type="submission" date="2024-09" db="EMBL/GenBank/DDBJ databases">
        <authorList>
            <person name="Sun Q."/>
            <person name="Mori K."/>
        </authorList>
    </citation>
    <scope>NUCLEOTIDE SEQUENCE [LARGE SCALE GENOMIC DNA]</scope>
    <source>
        <strain evidence="1 2">CCM 7706</strain>
    </source>
</reference>
<protein>
    <submittedName>
        <fullName evidence="1">Uncharacterized protein</fullName>
    </submittedName>
</protein>
<evidence type="ECO:0000313" key="1">
    <source>
        <dbReference type="EMBL" id="MFC0204712.1"/>
    </source>
</evidence>
<comment type="caution">
    <text evidence="1">The sequence shown here is derived from an EMBL/GenBank/DDBJ whole genome shotgun (WGS) entry which is preliminary data.</text>
</comment>
<dbReference type="RefSeq" id="WP_379487472.1">
    <property type="nucleotide sequence ID" value="NZ_JBHLWK010000013.1"/>
</dbReference>
<gene>
    <name evidence="1" type="ORF">ACFFJC_10550</name>
</gene>
<accession>A0ABV6CW89</accession>